<dbReference type="STRING" id="1068978.AMETH_5227"/>
<dbReference type="Pfam" id="PF00378">
    <property type="entry name" value="ECH_1"/>
    <property type="match status" value="1"/>
</dbReference>
<dbReference type="SUPFAM" id="SSF52096">
    <property type="entry name" value="ClpP/crotonase"/>
    <property type="match status" value="1"/>
</dbReference>
<dbReference type="Gene3D" id="1.10.12.10">
    <property type="entry name" value="Lyase 2-enoyl-coa Hydratase, Chain A, domain 2"/>
    <property type="match status" value="1"/>
</dbReference>
<dbReference type="InterPro" id="IPR018376">
    <property type="entry name" value="Enoyl-CoA_hyd/isom_CS"/>
</dbReference>
<dbReference type="PATRIC" id="fig|1068978.7.peg.5609"/>
<evidence type="ECO:0000313" key="3">
    <source>
        <dbReference type="EMBL" id="AIJ25319.1"/>
    </source>
</evidence>
<reference evidence="3 4" key="1">
    <citation type="submission" date="2014-07" db="EMBL/GenBank/DDBJ databases">
        <title>Whole Genome Sequence of the Amycolatopsis methanolica 239.</title>
        <authorList>
            <person name="Tang B."/>
        </authorList>
    </citation>
    <scope>NUCLEOTIDE SEQUENCE [LARGE SCALE GENOMIC DNA]</scope>
    <source>
        <strain evidence="3 4">239</strain>
    </source>
</reference>
<dbReference type="InterPro" id="IPR014748">
    <property type="entry name" value="Enoyl-CoA_hydra_C"/>
</dbReference>
<gene>
    <name evidence="3" type="primary">paaG</name>
    <name evidence="3" type="ORF">AMETH_5227</name>
</gene>
<keyword evidence="3" id="KW-0413">Isomerase</keyword>
<proteinExistence type="inferred from homology"/>
<dbReference type="CDD" id="cd06558">
    <property type="entry name" value="crotonase-like"/>
    <property type="match status" value="1"/>
</dbReference>
<dbReference type="InterPro" id="IPR001753">
    <property type="entry name" value="Enoyl-CoA_hydra/iso"/>
</dbReference>
<sequence>MADESTSDVVSVSREGAVATVTMLRPALTGELKTELRDALERVAADDSVRAVVLTGTGRAFCVGQDLAEHADALRADPATAFATIDEHYNPIVTALATMPKPVVAAVNGTCVGAGLGFALACDLRVTADTAKFGTAFTGIGLTCDSGLSATLARAVGAARASELVLLGETFTATQAAEWGVAGRVVPPDEVAATAAALAARLAAGPTRAYAEAKRALTASWGAPLPEVLRLEGEAQARLGLTDDHRGAVEAFLSKSKPGFQGS</sequence>
<dbReference type="RefSeq" id="WP_017984163.1">
    <property type="nucleotide sequence ID" value="NZ_AQUL01000001.1"/>
</dbReference>
<evidence type="ECO:0000256" key="2">
    <source>
        <dbReference type="RuleBase" id="RU003707"/>
    </source>
</evidence>
<dbReference type="PROSITE" id="PS00166">
    <property type="entry name" value="ENOYL_COA_HYDRATASE"/>
    <property type="match status" value="1"/>
</dbReference>
<dbReference type="PANTHER" id="PTHR43459">
    <property type="entry name" value="ENOYL-COA HYDRATASE"/>
    <property type="match status" value="1"/>
</dbReference>
<keyword evidence="4" id="KW-1185">Reference proteome</keyword>
<dbReference type="EMBL" id="CP009110">
    <property type="protein sequence ID" value="AIJ25319.1"/>
    <property type="molecule type" value="Genomic_DNA"/>
</dbReference>
<dbReference type="Gene3D" id="3.90.226.10">
    <property type="entry name" value="2-enoyl-CoA Hydratase, Chain A, domain 1"/>
    <property type="match status" value="1"/>
</dbReference>
<evidence type="ECO:0000313" key="4">
    <source>
        <dbReference type="Proteomes" id="UP000062973"/>
    </source>
</evidence>
<dbReference type="KEGG" id="amq:AMETH_5227"/>
<dbReference type="GO" id="GO:0016853">
    <property type="term" value="F:isomerase activity"/>
    <property type="evidence" value="ECO:0007669"/>
    <property type="project" value="UniProtKB-KW"/>
</dbReference>
<dbReference type="AlphaFoldDB" id="A0A076MWS4"/>
<dbReference type="PANTHER" id="PTHR43459:SF1">
    <property type="entry name" value="EG:BACN32G11.4 PROTEIN"/>
    <property type="match status" value="1"/>
</dbReference>
<comment type="similarity">
    <text evidence="1 2">Belongs to the enoyl-CoA hydratase/isomerase family.</text>
</comment>
<dbReference type="HOGENOM" id="CLU_009834_7_2_11"/>
<dbReference type="InterPro" id="IPR029045">
    <property type="entry name" value="ClpP/crotonase-like_dom_sf"/>
</dbReference>
<dbReference type="Proteomes" id="UP000062973">
    <property type="component" value="Chromosome"/>
</dbReference>
<name>A0A076MWS4_AMYME</name>
<protein>
    <submittedName>
        <fullName evidence="3">Enoyl-CoA hydratase/isomerase</fullName>
    </submittedName>
</protein>
<dbReference type="eggNOG" id="COG1024">
    <property type="taxonomic scope" value="Bacteria"/>
</dbReference>
<organism evidence="3 4">
    <name type="scientific">Amycolatopsis methanolica 239</name>
    <dbReference type="NCBI Taxonomy" id="1068978"/>
    <lineage>
        <taxon>Bacteria</taxon>
        <taxon>Bacillati</taxon>
        <taxon>Actinomycetota</taxon>
        <taxon>Actinomycetes</taxon>
        <taxon>Pseudonocardiales</taxon>
        <taxon>Pseudonocardiaceae</taxon>
        <taxon>Amycolatopsis</taxon>
        <taxon>Amycolatopsis methanolica group</taxon>
    </lineage>
</organism>
<accession>A0A076MWS4</accession>
<evidence type="ECO:0000256" key="1">
    <source>
        <dbReference type="ARBA" id="ARBA00005254"/>
    </source>
</evidence>